<dbReference type="EMBL" id="PQFF01000176">
    <property type="protein sequence ID" value="RHZ77075.1"/>
    <property type="molecule type" value="Genomic_DNA"/>
</dbReference>
<reference evidence="1 2" key="1">
    <citation type="submission" date="2018-08" db="EMBL/GenBank/DDBJ databases">
        <title>Genome and evolution of the arbuscular mycorrhizal fungus Diversispora epigaea (formerly Glomus versiforme) and its bacterial endosymbionts.</title>
        <authorList>
            <person name="Sun X."/>
            <person name="Fei Z."/>
            <person name="Harrison M."/>
        </authorList>
    </citation>
    <scope>NUCLEOTIDE SEQUENCE [LARGE SCALE GENOMIC DNA]</scope>
    <source>
        <strain evidence="1 2">IT104</strain>
    </source>
</reference>
<protein>
    <submittedName>
        <fullName evidence="1">Uncharacterized protein</fullName>
    </submittedName>
</protein>
<proteinExistence type="predicted"/>
<dbReference type="Proteomes" id="UP000266861">
    <property type="component" value="Unassembled WGS sequence"/>
</dbReference>
<comment type="caution">
    <text evidence="1">The sequence shown here is derived from an EMBL/GenBank/DDBJ whole genome shotgun (WGS) entry which is preliminary data.</text>
</comment>
<evidence type="ECO:0000313" key="2">
    <source>
        <dbReference type="Proteomes" id="UP000266861"/>
    </source>
</evidence>
<evidence type="ECO:0000313" key="1">
    <source>
        <dbReference type="EMBL" id="RHZ77075.1"/>
    </source>
</evidence>
<keyword evidence="2" id="KW-1185">Reference proteome</keyword>
<dbReference type="AlphaFoldDB" id="A0A397IMF1"/>
<name>A0A397IMF1_9GLOM</name>
<sequence length="314" mass="36681">MVQIFNKILYTEKVPTDWKIARILTNNNILTTSNWTELLGEKTAYPIHILNNIIEYARKYIRKAFDSVNKNLITVALQRIKLPKNIITIINEIINDRVNFDVKGKNIVLGEETVVAKGRNEVVRYLKIWISEKVKKDHQKNIILRNEQTKKLNLKIRSLFKSKCKLNRAAPNSLVHLQMDYYVFNIVDRQIQLYTRELMCNVKNEQTKFDKHNYTDTITTTTKSHMKSQINAQHETQVSIFNSHKHLIVAENNIREKILTTQKSLLGFATLDIYTDGFLQNIESTTQKGNPDRKTKMEIRLVICSVGRSARFLY</sequence>
<organism evidence="1 2">
    <name type="scientific">Diversispora epigaea</name>
    <dbReference type="NCBI Taxonomy" id="1348612"/>
    <lineage>
        <taxon>Eukaryota</taxon>
        <taxon>Fungi</taxon>
        <taxon>Fungi incertae sedis</taxon>
        <taxon>Mucoromycota</taxon>
        <taxon>Glomeromycotina</taxon>
        <taxon>Glomeromycetes</taxon>
        <taxon>Diversisporales</taxon>
        <taxon>Diversisporaceae</taxon>
        <taxon>Diversispora</taxon>
    </lineage>
</organism>
<gene>
    <name evidence="1" type="ORF">Glove_186g5</name>
</gene>
<accession>A0A397IMF1</accession>